<protein>
    <submittedName>
        <fullName evidence="1">Uncharacterized protein</fullName>
    </submittedName>
</protein>
<name>A0A2H6LPA8_9NOSO</name>
<reference evidence="2" key="1">
    <citation type="journal article" date="2018" name="Genome Announc.">
        <title>Draft Genome Sequence of the Nitrogen-Fixing and Hormogonia-Inducing Cyanobacterium Nostoc cycadae Strain WK-1, Isolated from the Coralloid Roots of Cycas revoluta.</title>
        <authorList>
            <person name="Kanesaki Y."/>
            <person name="Hirose M."/>
            <person name="Hirose Y."/>
            <person name="Fujisawa T."/>
            <person name="Nakamura Y."/>
            <person name="Watanabe S."/>
            <person name="Matsunaga S."/>
            <person name="Uchida H."/>
            <person name="Murakami A."/>
        </authorList>
    </citation>
    <scope>NUCLEOTIDE SEQUENCE [LARGE SCALE GENOMIC DNA]</scope>
    <source>
        <strain evidence="2">WK-1</strain>
    </source>
</reference>
<dbReference type="Proteomes" id="UP000236527">
    <property type="component" value="Unassembled WGS sequence"/>
</dbReference>
<gene>
    <name evidence="1" type="ORF">NCWK1_4824</name>
</gene>
<evidence type="ECO:0000313" key="2">
    <source>
        <dbReference type="Proteomes" id="UP000236527"/>
    </source>
</evidence>
<accession>A0A2H6LPA8</accession>
<keyword evidence="2" id="KW-1185">Reference proteome</keyword>
<dbReference type="RefSeq" id="WP_103126583.1">
    <property type="nucleotide sequence ID" value="NZ_DF978442.1"/>
</dbReference>
<dbReference type="AlphaFoldDB" id="A0A2H6LPA8"/>
<evidence type="ECO:0000313" key="1">
    <source>
        <dbReference type="EMBL" id="GBE95042.1"/>
    </source>
</evidence>
<organism evidence="1 2">
    <name type="scientific">Nostoc cycadae WK-1</name>
    <dbReference type="NCBI Taxonomy" id="1861711"/>
    <lineage>
        <taxon>Bacteria</taxon>
        <taxon>Bacillati</taxon>
        <taxon>Cyanobacteriota</taxon>
        <taxon>Cyanophyceae</taxon>
        <taxon>Nostocales</taxon>
        <taxon>Nostocaceae</taxon>
        <taxon>Nostoc</taxon>
    </lineage>
</organism>
<sequence>MIKYHSLKMKSAELKDYPQVVEYQLTQNKQLPPTKGRTFIEYESTKYFLPDSGAKRPATANSTQHSVLSKVNWLVVEE</sequence>
<comment type="caution">
    <text evidence="1">The sequence shown here is derived from an EMBL/GenBank/DDBJ whole genome shotgun (WGS) entry which is preliminary data.</text>
</comment>
<proteinExistence type="predicted"/>
<dbReference type="EMBL" id="BDGE01000095">
    <property type="protein sequence ID" value="GBE95042.1"/>
    <property type="molecule type" value="Genomic_DNA"/>
</dbReference>